<keyword evidence="3" id="KW-0472">Membrane</keyword>
<evidence type="ECO:0000256" key="2">
    <source>
        <dbReference type="ARBA" id="ARBA00022729"/>
    </source>
</evidence>
<reference evidence="7" key="1">
    <citation type="journal article" date="2021" name="PeerJ">
        <title>Extensive microbial diversity within the chicken gut microbiome revealed by metagenomics and culture.</title>
        <authorList>
            <person name="Gilroy R."/>
            <person name="Ravi A."/>
            <person name="Getino M."/>
            <person name="Pursley I."/>
            <person name="Horton D.L."/>
            <person name="Alikhan N.F."/>
            <person name="Baker D."/>
            <person name="Gharbi K."/>
            <person name="Hall N."/>
            <person name="Watson M."/>
            <person name="Adriaenssens E.M."/>
            <person name="Foster-Nyarko E."/>
            <person name="Jarju S."/>
            <person name="Secka A."/>
            <person name="Antonio M."/>
            <person name="Oren A."/>
            <person name="Chaudhuri R.R."/>
            <person name="La Ragione R."/>
            <person name="Hildebrand F."/>
            <person name="Pallen M.J."/>
        </authorList>
    </citation>
    <scope>NUCLEOTIDE SEQUENCE</scope>
    <source>
        <strain evidence="7">ChiGjej4B4-18154</strain>
    </source>
</reference>
<evidence type="ECO:0000256" key="1">
    <source>
        <dbReference type="ARBA" id="ARBA00022475"/>
    </source>
</evidence>
<accession>A0A9D2E3B3</accession>
<dbReference type="PANTHER" id="PTHR43649">
    <property type="entry name" value="ARABINOSE-BINDING PROTEIN-RELATED"/>
    <property type="match status" value="1"/>
</dbReference>
<dbReference type="Gene3D" id="3.40.190.10">
    <property type="entry name" value="Periplasmic binding protein-like II"/>
    <property type="match status" value="2"/>
</dbReference>
<protein>
    <submittedName>
        <fullName evidence="7">Extracellular solute-binding protein</fullName>
    </submittedName>
</protein>
<dbReference type="Proteomes" id="UP000824035">
    <property type="component" value="Unassembled WGS sequence"/>
</dbReference>
<dbReference type="AlphaFoldDB" id="A0A9D2E3B3"/>
<dbReference type="Pfam" id="PF01547">
    <property type="entry name" value="SBP_bac_1"/>
    <property type="match status" value="1"/>
</dbReference>
<dbReference type="EMBL" id="DXBV01000025">
    <property type="protein sequence ID" value="HIZ30169.1"/>
    <property type="molecule type" value="Genomic_DNA"/>
</dbReference>
<evidence type="ECO:0000256" key="5">
    <source>
        <dbReference type="ARBA" id="ARBA00023288"/>
    </source>
</evidence>
<evidence type="ECO:0000313" key="8">
    <source>
        <dbReference type="Proteomes" id="UP000824035"/>
    </source>
</evidence>
<feature type="signal peptide" evidence="6">
    <location>
        <begin position="1"/>
        <end position="27"/>
    </location>
</feature>
<evidence type="ECO:0000256" key="6">
    <source>
        <dbReference type="SAM" id="SignalP"/>
    </source>
</evidence>
<dbReference type="InterPro" id="IPR006059">
    <property type="entry name" value="SBP"/>
</dbReference>
<evidence type="ECO:0000256" key="3">
    <source>
        <dbReference type="ARBA" id="ARBA00023136"/>
    </source>
</evidence>
<dbReference type="PANTHER" id="PTHR43649:SF33">
    <property type="entry name" value="POLYGALACTURONAN_RHAMNOGALACTURONAN-BINDING PROTEIN YTCQ"/>
    <property type="match status" value="1"/>
</dbReference>
<keyword evidence="5" id="KW-0449">Lipoprotein</keyword>
<keyword evidence="4" id="KW-0564">Palmitate</keyword>
<comment type="caution">
    <text evidence="7">The sequence shown here is derived from an EMBL/GenBank/DDBJ whole genome shotgun (WGS) entry which is preliminary data.</text>
</comment>
<organism evidence="7 8">
    <name type="scientific">Candidatus Allofournierella merdipullorum</name>
    <dbReference type="NCBI Taxonomy" id="2838595"/>
    <lineage>
        <taxon>Bacteria</taxon>
        <taxon>Bacillati</taxon>
        <taxon>Bacillota</taxon>
        <taxon>Clostridia</taxon>
        <taxon>Eubacteriales</taxon>
        <taxon>Oscillospiraceae</taxon>
        <taxon>Allofournierella</taxon>
    </lineage>
</organism>
<keyword evidence="1" id="KW-1003">Cell membrane</keyword>
<dbReference type="PROSITE" id="PS51257">
    <property type="entry name" value="PROKAR_LIPOPROTEIN"/>
    <property type="match status" value="1"/>
</dbReference>
<gene>
    <name evidence="7" type="ORF">H9813_02900</name>
</gene>
<evidence type="ECO:0000256" key="4">
    <source>
        <dbReference type="ARBA" id="ARBA00023139"/>
    </source>
</evidence>
<dbReference type="InterPro" id="IPR050490">
    <property type="entry name" value="Bact_solute-bd_prot1"/>
</dbReference>
<sequence>MKKSKRFIASLLALQMAVGLLLSGCGAAPSNSSSGANKVAMNEEGLPIVDEKVTFHMVAPIDPAQAPFEEMAFFKELEERTNVHIEWELIPSADFAQKKNLILAGKDYPDAFFMGIDENDIERYAPQGVFLEMDDLIAQYCPRLTKIFEDYPIYKSVCTATNGKVYGLANANAGSHFYNVDQMFINKAWLDKLGLPIPETTDDLYNTLKAFKTQDPNGNGLNDEIPFSFIFNHQINSIHSLFGSFGRPDFTRANDVCSHFVVEDGKVVFTADKPEFKAAVEFYHKFFEEGLFDAEGFTQDAKQYRAKGVTEDETLGSFMAFTALEIVGPDRVDDYVPLGPLKGPDGDQSWISFERINGGVRGPTFAITKNCENPEILMRWIDEFYDVKTSIEANFGPVRETADGKYETTEPEGMTLDEYRFKECPMWAPSAVFEDYYGKYIEPTAPDKLKADIREEYYQDYQVPSMPFITWTQEEAAWNASTGTDIMNYVNDNLAKWLLNGGIEEEWDDYVAQLNAMGLEQHIQVMQTAYDRQMSVS</sequence>
<name>A0A9D2E3B3_9FIRM</name>
<evidence type="ECO:0000313" key="7">
    <source>
        <dbReference type="EMBL" id="HIZ30169.1"/>
    </source>
</evidence>
<dbReference type="SUPFAM" id="SSF53850">
    <property type="entry name" value="Periplasmic binding protein-like II"/>
    <property type="match status" value="1"/>
</dbReference>
<reference evidence="7" key="2">
    <citation type="submission" date="2021-04" db="EMBL/GenBank/DDBJ databases">
        <authorList>
            <person name="Gilroy R."/>
        </authorList>
    </citation>
    <scope>NUCLEOTIDE SEQUENCE</scope>
    <source>
        <strain evidence="7">ChiGjej4B4-18154</strain>
    </source>
</reference>
<feature type="chain" id="PRO_5039699892" evidence="6">
    <location>
        <begin position="28"/>
        <end position="537"/>
    </location>
</feature>
<keyword evidence="2 6" id="KW-0732">Signal</keyword>
<proteinExistence type="predicted"/>